<gene>
    <name evidence="1" type="ORF">SY212_04330</name>
</gene>
<protein>
    <submittedName>
        <fullName evidence="1">Uncharacterized protein</fullName>
    </submittedName>
</protein>
<dbReference type="EMBL" id="BLAM01000054">
    <property type="protein sequence ID" value="GET05403.1"/>
    <property type="molecule type" value="Genomic_DNA"/>
</dbReference>
<comment type="caution">
    <text evidence="1">The sequence shown here is derived from an EMBL/GenBank/DDBJ whole genome shotgun (WGS) entry which is preliminary data.</text>
</comment>
<name>A0A6F9XJG1_9LACO</name>
<proteinExistence type="predicted"/>
<evidence type="ECO:0000313" key="1">
    <source>
        <dbReference type="EMBL" id="GET05403.1"/>
    </source>
</evidence>
<dbReference type="Proteomes" id="UP000494265">
    <property type="component" value="Unassembled WGS sequence"/>
</dbReference>
<reference evidence="1" key="1">
    <citation type="submission" date="2019-10" db="EMBL/GenBank/DDBJ databases">
        <title>Lactobacillus agilis SY212 Whole Genome Sequencing Project.</title>
        <authorList>
            <person name="Suzuki S."/>
            <person name="Endo A."/>
            <person name="Maeno S."/>
            <person name="Shiwa Y."/>
            <person name="Matsutani M."/>
            <person name="Kajikawa A."/>
        </authorList>
    </citation>
    <scope>NUCLEOTIDE SEQUENCE</scope>
    <source>
        <strain evidence="1">SY212</strain>
    </source>
</reference>
<accession>A0A6F9XJG1</accession>
<organism evidence="1">
    <name type="scientific">Ligilactobacillus agilis</name>
    <dbReference type="NCBI Taxonomy" id="1601"/>
    <lineage>
        <taxon>Bacteria</taxon>
        <taxon>Bacillati</taxon>
        <taxon>Bacillota</taxon>
        <taxon>Bacilli</taxon>
        <taxon>Lactobacillales</taxon>
        <taxon>Lactobacillaceae</taxon>
        <taxon>Ligilactobacillus</taxon>
    </lineage>
</organism>
<dbReference type="AlphaFoldDB" id="A0A6F9XJG1"/>
<sequence>MEVNQKHKTDLCGYYALLTYQGYISLMFERLINPMLRGSISLIIKERISLYDYHVFIYDYYAFM</sequence>